<evidence type="ECO:0000256" key="5">
    <source>
        <dbReference type="ARBA" id="ARBA00022679"/>
    </source>
</evidence>
<protein>
    <recommendedName>
        <fullName evidence="7">Cobalt-precorrin-2 C(20)-methyltransferase</fullName>
        <ecNumber evidence="7">2.1.1.151</ecNumber>
    </recommendedName>
</protein>
<comment type="function">
    <text evidence="7">Methylates cobalt-precorrin-2 at the C-20 position to produce cobalt-precorrin-3A in the anaerobic cobalamin biosynthesis pathway.</text>
</comment>
<dbReference type="InterPro" id="IPR014776">
    <property type="entry name" value="4pyrrole_Mease_sub2"/>
</dbReference>
<dbReference type="PANTHER" id="PTHR43467">
    <property type="entry name" value="COBALT-PRECORRIN-2 C(20)-METHYLTRANSFERASE"/>
    <property type="match status" value="1"/>
</dbReference>
<dbReference type="InterPro" id="IPR012382">
    <property type="entry name" value="CobI/CbiL"/>
</dbReference>
<dbReference type="EMBL" id="BAAACG010000008">
    <property type="protein sequence ID" value="GAA0739115.1"/>
    <property type="molecule type" value="Genomic_DNA"/>
</dbReference>
<dbReference type="InterPro" id="IPR014777">
    <property type="entry name" value="4pyrrole_Mease_sub1"/>
</dbReference>
<dbReference type="SUPFAM" id="SSF53790">
    <property type="entry name" value="Tetrapyrrole methylase"/>
    <property type="match status" value="1"/>
</dbReference>
<evidence type="ECO:0000313" key="9">
    <source>
        <dbReference type="EMBL" id="GAA0739115.1"/>
    </source>
</evidence>
<comment type="caution">
    <text evidence="9">The sequence shown here is derived from an EMBL/GenBank/DDBJ whole genome shotgun (WGS) entry which is preliminary data.</text>
</comment>
<evidence type="ECO:0000256" key="3">
    <source>
        <dbReference type="ARBA" id="ARBA00022573"/>
    </source>
</evidence>
<dbReference type="InterPro" id="IPR006364">
    <property type="entry name" value="CobI/CbiL/CobIJ_dom"/>
</dbReference>
<dbReference type="InterPro" id="IPR035996">
    <property type="entry name" value="4pyrrol_Methylase_sf"/>
</dbReference>
<evidence type="ECO:0000256" key="2">
    <source>
        <dbReference type="ARBA" id="ARBA00005879"/>
    </source>
</evidence>
<comment type="subunit">
    <text evidence="7">Homodimer.</text>
</comment>
<gene>
    <name evidence="9" type="ORF">GCM10008906_17450</name>
</gene>
<dbReference type="NCBIfam" id="TIGR01467">
    <property type="entry name" value="cobI_cbiL"/>
    <property type="match status" value="1"/>
</dbReference>
<dbReference type="Gene3D" id="3.40.1010.10">
    <property type="entry name" value="Cobalt-precorrin-4 Transmethylase, Domain 1"/>
    <property type="match status" value="1"/>
</dbReference>
<dbReference type="PIRSF" id="PIRSF036427">
    <property type="entry name" value="Precrrn-2_mtase"/>
    <property type="match status" value="1"/>
</dbReference>
<dbReference type="PANTHER" id="PTHR43467:SF2">
    <property type="entry name" value="COBALT-PRECORRIN-2 C(20)-METHYLTRANSFERASE"/>
    <property type="match status" value="1"/>
</dbReference>
<evidence type="ECO:0000313" key="10">
    <source>
        <dbReference type="Proteomes" id="UP001501510"/>
    </source>
</evidence>
<comment type="pathway">
    <text evidence="1">Cofactor biosynthesis; adenosylcobalamin biosynthesis.</text>
</comment>
<evidence type="ECO:0000256" key="1">
    <source>
        <dbReference type="ARBA" id="ARBA00004953"/>
    </source>
</evidence>
<evidence type="ECO:0000256" key="7">
    <source>
        <dbReference type="PIRNR" id="PIRNR036427"/>
    </source>
</evidence>
<dbReference type="Gene3D" id="3.30.950.10">
    <property type="entry name" value="Methyltransferase, Cobalt-precorrin-4 Transmethylase, Domain 2"/>
    <property type="match status" value="1"/>
</dbReference>
<evidence type="ECO:0000256" key="4">
    <source>
        <dbReference type="ARBA" id="ARBA00022603"/>
    </source>
</evidence>
<feature type="domain" description="Tetrapyrrole methylase" evidence="8">
    <location>
        <begin position="5"/>
        <end position="204"/>
    </location>
</feature>
<evidence type="ECO:0000256" key="6">
    <source>
        <dbReference type="ARBA" id="ARBA00022691"/>
    </source>
</evidence>
<comment type="similarity">
    <text evidence="2 7">Belongs to the precorrin methyltransferase family.</text>
</comment>
<keyword evidence="6" id="KW-0949">S-adenosyl-L-methionine</keyword>
<dbReference type="EC" id="2.1.1.151" evidence="7"/>
<keyword evidence="4" id="KW-0489">Methyltransferase</keyword>
<accession>A0ABP3UNL8</accession>
<name>A0ABP3UNL8_9CLOT</name>
<dbReference type="CDD" id="cd11645">
    <property type="entry name" value="Precorrin_2_C20_MT"/>
    <property type="match status" value="1"/>
</dbReference>
<dbReference type="InterPro" id="IPR000878">
    <property type="entry name" value="4pyrrol_Mease"/>
</dbReference>
<organism evidence="9 10">
    <name type="scientific">Clostridium oceanicum</name>
    <dbReference type="NCBI Taxonomy" id="1543"/>
    <lineage>
        <taxon>Bacteria</taxon>
        <taxon>Bacillati</taxon>
        <taxon>Bacillota</taxon>
        <taxon>Clostridia</taxon>
        <taxon>Eubacteriales</taxon>
        <taxon>Clostridiaceae</taxon>
        <taxon>Clostridium</taxon>
    </lineage>
</organism>
<dbReference type="Proteomes" id="UP001501510">
    <property type="component" value="Unassembled WGS sequence"/>
</dbReference>
<keyword evidence="3" id="KW-0169">Cobalamin biosynthesis</keyword>
<sequence length="222" mass="25161">MKGILYGVGVGPGSEEFLTLKAVKVLKEADVVIAPKALKDGESIALDTAKNFIGENTKIYKTHFPMGKKDREEKIYDIFKLIEKLIGEGKKVVFLTIGDPFLYSTYIYILDYIKKTDIKFETVPGINSFSAAASVAGETLVIGNEPLLILPASKINTIKDEKFIVLMKFYKKEKEVLDILEEKEFKYVCIRRACREGESVLYTREEILNSRDYMSLIIAHRD</sequence>
<reference evidence="10" key="1">
    <citation type="journal article" date="2019" name="Int. J. Syst. Evol. Microbiol.">
        <title>The Global Catalogue of Microorganisms (GCM) 10K type strain sequencing project: providing services to taxonomists for standard genome sequencing and annotation.</title>
        <authorList>
            <consortium name="The Broad Institute Genomics Platform"/>
            <consortium name="The Broad Institute Genome Sequencing Center for Infectious Disease"/>
            <person name="Wu L."/>
            <person name="Ma J."/>
        </authorList>
    </citation>
    <scope>NUCLEOTIDE SEQUENCE [LARGE SCALE GENOMIC DNA]</scope>
    <source>
        <strain evidence="10">JCM 1407</strain>
    </source>
</reference>
<dbReference type="RefSeq" id="WP_343760824.1">
    <property type="nucleotide sequence ID" value="NZ_BAAACG010000008.1"/>
</dbReference>
<keyword evidence="10" id="KW-1185">Reference proteome</keyword>
<proteinExistence type="inferred from homology"/>
<comment type="catalytic activity">
    <reaction evidence="7">
        <text>Co-precorrin-2 + S-adenosyl-L-methionine = Co-precorrin-3 + S-adenosyl-L-homocysteine + H(+)</text>
        <dbReference type="Rhea" id="RHEA:17997"/>
        <dbReference type="ChEBI" id="CHEBI:15378"/>
        <dbReference type="ChEBI" id="CHEBI:57856"/>
        <dbReference type="ChEBI" id="CHEBI:59789"/>
        <dbReference type="ChEBI" id="CHEBI:60053"/>
        <dbReference type="ChEBI" id="CHEBI:60060"/>
        <dbReference type="EC" id="2.1.1.151"/>
    </reaction>
</comment>
<dbReference type="NCBIfam" id="NF004058">
    <property type="entry name" value="PRK05576.1-1"/>
    <property type="match status" value="1"/>
</dbReference>
<evidence type="ECO:0000259" key="8">
    <source>
        <dbReference type="Pfam" id="PF00590"/>
    </source>
</evidence>
<keyword evidence="5" id="KW-0808">Transferase</keyword>
<dbReference type="Pfam" id="PF00590">
    <property type="entry name" value="TP_methylase"/>
    <property type="match status" value="1"/>
</dbReference>